<dbReference type="EMBL" id="QLMG01000014">
    <property type="protein sequence ID" value="RAK18158.1"/>
    <property type="molecule type" value="Genomic_DNA"/>
</dbReference>
<feature type="region of interest" description="Disordered" evidence="10">
    <location>
        <begin position="323"/>
        <end position="344"/>
    </location>
</feature>
<feature type="domain" description="TonB C-terminal" evidence="12">
    <location>
        <begin position="258"/>
        <end position="344"/>
    </location>
</feature>
<keyword evidence="14" id="KW-1185">Reference proteome</keyword>
<keyword evidence="7" id="KW-0653">Protein transport</keyword>
<dbReference type="PANTHER" id="PTHR33446:SF2">
    <property type="entry name" value="PROTEIN TONB"/>
    <property type="match status" value="1"/>
</dbReference>
<evidence type="ECO:0000256" key="9">
    <source>
        <dbReference type="ARBA" id="ARBA00023136"/>
    </source>
</evidence>
<dbReference type="GO" id="GO:0098797">
    <property type="term" value="C:plasma membrane protein complex"/>
    <property type="evidence" value="ECO:0007669"/>
    <property type="project" value="TreeGrafter"/>
</dbReference>
<dbReference type="AlphaFoldDB" id="A0A327YAH5"/>
<evidence type="ECO:0000256" key="2">
    <source>
        <dbReference type="ARBA" id="ARBA00006555"/>
    </source>
</evidence>
<accession>A0A327YAH5</accession>
<keyword evidence="4" id="KW-1003">Cell membrane</keyword>
<feature type="chain" id="PRO_5016289518" evidence="11">
    <location>
        <begin position="28"/>
        <end position="344"/>
    </location>
</feature>
<keyword evidence="3" id="KW-0813">Transport</keyword>
<keyword evidence="6" id="KW-0812">Transmembrane</keyword>
<keyword evidence="11" id="KW-0732">Signal</keyword>
<dbReference type="InterPro" id="IPR037682">
    <property type="entry name" value="TonB_C"/>
</dbReference>
<dbReference type="InterPro" id="IPR051045">
    <property type="entry name" value="TonB-dependent_transducer"/>
</dbReference>
<name>A0A327YAH5_9RHOB</name>
<evidence type="ECO:0000313" key="14">
    <source>
        <dbReference type="Proteomes" id="UP000249165"/>
    </source>
</evidence>
<feature type="region of interest" description="Disordered" evidence="10">
    <location>
        <begin position="134"/>
        <end position="270"/>
    </location>
</feature>
<evidence type="ECO:0000256" key="1">
    <source>
        <dbReference type="ARBA" id="ARBA00004383"/>
    </source>
</evidence>
<dbReference type="NCBIfam" id="TIGR01352">
    <property type="entry name" value="tonB_Cterm"/>
    <property type="match status" value="1"/>
</dbReference>
<protein>
    <submittedName>
        <fullName evidence="13">Protein TonB</fullName>
    </submittedName>
</protein>
<organism evidence="13 14">
    <name type="scientific">Salipiger aestuarii</name>
    <dbReference type="NCBI Taxonomy" id="568098"/>
    <lineage>
        <taxon>Bacteria</taxon>
        <taxon>Pseudomonadati</taxon>
        <taxon>Pseudomonadota</taxon>
        <taxon>Alphaproteobacteria</taxon>
        <taxon>Rhodobacterales</taxon>
        <taxon>Roseobacteraceae</taxon>
        <taxon>Salipiger</taxon>
    </lineage>
</organism>
<dbReference type="Proteomes" id="UP000249165">
    <property type="component" value="Unassembled WGS sequence"/>
</dbReference>
<reference evidence="13 14" key="1">
    <citation type="submission" date="2018-06" db="EMBL/GenBank/DDBJ databases">
        <title>Genomic Encyclopedia of Archaeal and Bacterial Type Strains, Phase II (KMG-II): from individual species to whole genera.</title>
        <authorList>
            <person name="Goeker M."/>
        </authorList>
    </citation>
    <scope>NUCLEOTIDE SEQUENCE [LARGE SCALE GENOMIC DNA]</scope>
    <source>
        <strain evidence="13 14">DSM 22011</strain>
    </source>
</reference>
<evidence type="ECO:0000256" key="4">
    <source>
        <dbReference type="ARBA" id="ARBA00022475"/>
    </source>
</evidence>
<evidence type="ECO:0000256" key="7">
    <source>
        <dbReference type="ARBA" id="ARBA00022927"/>
    </source>
</evidence>
<dbReference type="GO" id="GO:0031992">
    <property type="term" value="F:energy transducer activity"/>
    <property type="evidence" value="ECO:0007669"/>
    <property type="project" value="TreeGrafter"/>
</dbReference>
<gene>
    <name evidence="13" type="ORF">ATI53_101454</name>
</gene>
<dbReference type="PROSITE" id="PS52015">
    <property type="entry name" value="TONB_CTD"/>
    <property type="match status" value="1"/>
</dbReference>
<dbReference type="GO" id="GO:0015031">
    <property type="term" value="P:protein transport"/>
    <property type="evidence" value="ECO:0007669"/>
    <property type="project" value="UniProtKB-KW"/>
</dbReference>
<sequence length="344" mass="34603">MEIGIRSSRAAKFIAALLACTAHGALAVAVMQAEPPVQMDSAAGAIEATLGASFADMAAGSLSPLPPDAPTEAEPVRQITPPEQAWPAAAPEPPAQAVAAGPISDGAAPVEPTPAESDEAMALSANSDVVAAIAPEGTSPGSAPPSPVQAKPAQPETAHPAAPQPGSVQAETIEAEQDDVSSEAIAVSRRPVTRPDTLDVPVPDPQKHTQTTRKTRAPQRDQPQGNSDRNARAGQASGTQTARAASSGPGGRSADSGNAAASNYPGEVMRKLRRVSPPRLNARGSAVIAFRIGGSGGLAGLAVARSSGSAALDRAALRVVQSASPFPAPPSGARRSFSIEIKAR</sequence>
<feature type="compositionally biased region" description="Low complexity" evidence="10">
    <location>
        <begin position="84"/>
        <end position="102"/>
    </location>
</feature>
<dbReference type="PANTHER" id="PTHR33446">
    <property type="entry name" value="PROTEIN TONB-RELATED"/>
    <property type="match status" value="1"/>
</dbReference>
<feature type="signal peptide" evidence="11">
    <location>
        <begin position="1"/>
        <end position="27"/>
    </location>
</feature>
<comment type="subcellular location">
    <subcellularLocation>
        <location evidence="1">Cell inner membrane</location>
        <topology evidence="1">Single-pass membrane protein</topology>
        <orientation evidence="1">Periplasmic side</orientation>
    </subcellularLocation>
</comment>
<dbReference type="RefSeq" id="WP_111550281.1">
    <property type="nucleotide sequence ID" value="NZ_LIGK01000016.1"/>
</dbReference>
<evidence type="ECO:0000256" key="10">
    <source>
        <dbReference type="SAM" id="MobiDB-lite"/>
    </source>
</evidence>
<dbReference type="GO" id="GO:0055085">
    <property type="term" value="P:transmembrane transport"/>
    <property type="evidence" value="ECO:0007669"/>
    <property type="project" value="InterPro"/>
</dbReference>
<comment type="similarity">
    <text evidence="2">Belongs to the TonB family.</text>
</comment>
<evidence type="ECO:0000256" key="5">
    <source>
        <dbReference type="ARBA" id="ARBA00022519"/>
    </source>
</evidence>
<evidence type="ECO:0000256" key="6">
    <source>
        <dbReference type="ARBA" id="ARBA00022692"/>
    </source>
</evidence>
<dbReference type="SUPFAM" id="SSF74653">
    <property type="entry name" value="TolA/TonB C-terminal domain"/>
    <property type="match status" value="1"/>
</dbReference>
<evidence type="ECO:0000313" key="13">
    <source>
        <dbReference type="EMBL" id="RAK18158.1"/>
    </source>
</evidence>
<dbReference type="OrthoDB" id="7930032at2"/>
<evidence type="ECO:0000256" key="8">
    <source>
        <dbReference type="ARBA" id="ARBA00022989"/>
    </source>
</evidence>
<dbReference type="InterPro" id="IPR006260">
    <property type="entry name" value="TonB/TolA_C"/>
</dbReference>
<evidence type="ECO:0000256" key="3">
    <source>
        <dbReference type="ARBA" id="ARBA00022448"/>
    </source>
</evidence>
<comment type="caution">
    <text evidence="13">The sequence shown here is derived from an EMBL/GenBank/DDBJ whole genome shotgun (WGS) entry which is preliminary data.</text>
</comment>
<keyword evidence="9" id="KW-0472">Membrane</keyword>
<evidence type="ECO:0000259" key="12">
    <source>
        <dbReference type="PROSITE" id="PS52015"/>
    </source>
</evidence>
<evidence type="ECO:0000256" key="11">
    <source>
        <dbReference type="SAM" id="SignalP"/>
    </source>
</evidence>
<feature type="region of interest" description="Disordered" evidence="10">
    <location>
        <begin position="84"/>
        <end position="120"/>
    </location>
</feature>
<proteinExistence type="inferred from homology"/>
<keyword evidence="8" id="KW-1133">Transmembrane helix</keyword>
<keyword evidence="5" id="KW-0997">Cell inner membrane</keyword>
<dbReference type="Gene3D" id="3.30.1150.10">
    <property type="match status" value="1"/>
</dbReference>
<dbReference type="Pfam" id="PF13103">
    <property type="entry name" value="TonB_2"/>
    <property type="match status" value="1"/>
</dbReference>